<accession>A0A4Y2FRD3</accession>
<dbReference type="AlphaFoldDB" id="A0A4Y2FRD3"/>
<feature type="transmembrane region" description="Helical" evidence="2">
    <location>
        <begin position="71"/>
        <end position="95"/>
    </location>
</feature>
<sequence>MHEFWTCRETEWSILKFTKPPLNVADLPSNFFLYSLDLPLNFALNFLDFYFHTLDFLFYFSNTSVNMNLNFFNLTLGVCLDLAFHFLLSISQLFFQSLLSRSHLFLSNFHFLFQSGLCNPHLFLSSLHLCHHGKQLFKLFIHRSGQRSGLRHSQENQNNPTSDTKCN</sequence>
<keyword evidence="2" id="KW-1133">Transmembrane helix</keyword>
<comment type="caution">
    <text evidence="3">The sequence shown here is derived from an EMBL/GenBank/DDBJ whole genome shotgun (WGS) entry which is preliminary data.</text>
</comment>
<feature type="region of interest" description="Disordered" evidence="1">
    <location>
        <begin position="148"/>
        <end position="167"/>
    </location>
</feature>
<organism evidence="3 4">
    <name type="scientific">Araneus ventricosus</name>
    <name type="common">Orbweaver spider</name>
    <name type="synonym">Epeira ventricosa</name>
    <dbReference type="NCBI Taxonomy" id="182803"/>
    <lineage>
        <taxon>Eukaryota</taxon>
        <taxon>Metazoa</taxon>
        <taxon>Ecdysozoa</taxon>
        <taxon>Arthropoda</taxon>
        <taxon>Chelicerata</taxon>
        <taxon>Arachnida</taxon>
        <taxon>Araneae</taxon>
        <taxon>Araneomorphae</taxon>
        <taxon>Entelegynae</taxon>
        <taxon>Araneoidea</taxon>
        <taxon>Araneidae</taxon>
        <taxon>Araneus</taxon>
    </lineage>
</organism>
<keyword evidence="2" id="KW-0812">Transmembrane</keyword>
<reference evidence="3 4" key="1">
    <citation type="journal article" date="2019" name="Sci. Rep.">
        <title>Orb-weaving spider Araneus ventricosus genome elucidates the spidroin gene catalogue.</title>
        <authorList>
            <person name="Kono N."/>
            <person name="Nakamura H."/>
            <person name="Ohtoshi R."/>
            <person name="Moran D.A.P."/>
            <person name="Shinohara A."/>
            <person name="Yoshida Y."/>
            <person name="Fujiwara M."/>
            <person name="Mori M."/>
            <person name="Tomita M."/>
            <person name="Arakawa K."/>
        </authorList>
    </citation>
    <scope>NUCLEOTIDE SEQUENCE [LARGE SCALE GENOMIC DNA]</scope>
</reference>
<evidence type="ECO:0000313" key="3">
    <source>
        <dbReference type="EMBL" id="GBM44082.1"/>
    </source>
</evidence>
<dbReference type="Proteomes" id="UP000499080">
    <property type="component" value="Unassembled WGS sequence"/>
</dbReference>
<feature type="compositionally biased region" description="Polar residues" evidence="1">
    <location>
        <begin position="155"/>
        <end position="167"/>
    </location>
</feature>
<dbReference type="EMBL" id="BGPR01001054">
    <property type="protein sequence ID" value="GBM44082.1"/>
    <property type="molecule type" value="Genomic_DNA"/>
</dbReference>
<evidence type="ECO:0000313" key="4">
    <source>
        <dbReference type="Proteomes" id="UP000499080"/>
    </source>
</evidence>
<gene>
    <name evidence="3" type="ORF">AVEN_75898_1</name>
</gene>
<keyword evidence="4" id="KW-1185">Reference proteome</keyword>
<evidence type="ECO:0000256" key="2">
    <source>
        <dbReference type="SAM" id="Phobius"/>
    </source>
</evidence>
<keyword evidence="2" id="KW-0472">Membrane</keyword>
<proteinExistence type="predicted"/>
<protein>
    <submittedName>
        <fullName evidence="3">Uncharacterized protein</fullName>
    </submittedName>
</protein>
<evidence type="ECO:0000256" key="1">
    <source>
        <dbReference type="SAM" id="MobiDB-lite"/>
    </source>
</evidence>
<name>A0A4Y2FRD3_ARAVE</name>